<dbReference type="Gramene" id="KXG25666">
    <property type="protein sequence ID" value="KXG25666"/>
    <property type="gene ID" value="SORBI_3007G215100"/>
</dbReference>
<gene>
    <name evidence="3" type="ORF">SORBI_3007G215100</name>
</gene>
<keyword evidence="1" id="KW-1133">Transmembrane helix</keyword>
<reference evidence="3 4" key="1">
    <citation type="journal article" date="2009" name="Nature">
        <title>The Sorghum bicolor genome and the diversification of grasses.</title>
        <authorList>
            <person name="Paterson A.H."/>
            <person name="Bowers J.E."/>
            <person name="Bruggmann R."/>
            <person name="Dubchak I."/>
            <person name="Grimwood J."/>
            <person name="Gundlach H."/>
            <person name="Haberer G."/>
            <person name="Hellsten U."/>
            <person name="Mitros T."/>
            <person name="Poliakov A."/>
            <person name="Schmutz J."/>
            <person name="Spannagl M."/>
            <person name="Tang H."/>
            <person name="Wang X."/>
            <person name="Wicker T."/>
            <person name="Bharti A.K."/>
            <person name="Chapman J."/>
            <person name="Feltus F.A."/>
            <person name="Gowik U."/>
            <person name="Grigoriev I.V."/>
            <person name="Lyons E."/>
            <person name="Maher C.A."/>
            <person name="Martis M."/>
            <person name="Narechania A."/>
            <person name="Otillar R.P."/>
            <person name="Penning B.W."/>
            <person name="Salamov A.A."/>
            <person name="Wang Y."/>
            <person name="Zhang L."/>
            <person name="Carpita N.C."/>
            <person name="Freeling M."/>
            <person name="Gingle A.R."/>
            <person name="Hash C.T."/>
            <person name="Keller B."/>
            <person name="Klein P."/>
            <person name="Kresovich S."/>
            <person name="McCann M.C."/>
            <person name="Ming R."/>
            <person name="Peterson D.G."/>
            <person name="Mehboob-ur-Rahman"/>
            <person name="Ware D."/>
            <person name="Westhoff P."/>
            <person name="Mayer K.F."/>
            <person name="Messing J."/>
            <person name="Rokhsar D.S."/>
        </authorList>
    </citation>
    <scope>NUCLEOTIDE SEQUENCE [LARGE SCALE GENOMIC DNA]</scope>
    <source>
        <strain evidence="4">cv. BTx623</strain>
    </source>
</reference>
<accession>A0A1B6PJ06</accession>
<sequence length="101" mass="11732">MRESQAFFSQFRLVFAFLPSVIVASCCCCCFCCWFTLFLFFSFFLLFLVRSPTICSFANYNSTKNIGSRRSKWSCGFCSLSIYMSMYVYKASYHYLAICAT</sequence>
<keyword evidence="4" id="KW-1185">Reference proteome</keyword>
<protein>
    <submittedName>
        <fullName evidence="3">Uncharacterized protein</fullName>
    </submittedName>
</protein>
<feature type="signal peptide" evidence="2">
    <location>
        <begin position="1"/>
        <end position="16"/>
    </location>
</feature>
<evidence type="ECO:0000256" key="1">
    <source>
        <dbReference type="SAM" id="Phobius"/>
    </source>
</evidence>
<organism evidence="3 4">
    <name type="scientific">Sorghum bicolor</name>
    <name type="common">Sorghum</name>
    <name type="synonym">Sorghum vulgare</name>
    <dbReference type="NCBI Taxonomy" id="4558"/>
    <lineage>
        <taxon>Eukaryota</taxon>
        <taxon>Viridiplantae</taxon>
        <taxon>Streptophyta</taxon>
        <taxon>Embryophyta</taxon>
        <taxon>Tracheophyta</taxon>
        <taxon>Spermatophyta</taxon>
        <taxon>Magnoliopsida</taxon>
        <taxon>Liliopsida</taxon>
        <taxon>Poales</taxon>
        <taxon>Poaceae</taxon>
        <taxon>PACMAD clade</taxon>
        <taxon>Panicoideae</taxon>
        <taxon>Andropogonodae</taxon>
        <taxon>Andropogoneae</taxon>
        <taxon>Sorghinae</taxon>
        <taxon>Sorghum</taxon>
    </lineage>
</organism>
<dbReference type="InParanoid" id="A0A1B6PJ06"/>
<dbReference type="Proteomes" id="UP000000768">
    <property type="component" value="Chromosome 7"/>
</dbReference>
<dbReference type="EMBL" id="CM000766">
    <property type="protein sequence ID" value="KXG25666.1"/>
    <property type="molecule type" value="Genomic_DNA"/>
</dbReference>
<dbReference type="AlphaFoldDB" id="A0A1B6PJ06"/>
<evidence type="ECO:0000313" key="4">
    <source>
        <dbReference type="Proteomes" id="UP000000768"/>
    </source>
</evidence>
<feature type="transmembrane region" description="Helical" evidence="1">
    <location>
        <begin position="21"/>
        <end position="49"/>
    </location>
</feature>
<dbReference type="PROSITE" id="PS51257">
    <property type="entry name" value="PROKAR_LIPOPROTEIN"/>
    <property type="match status" value="1"/>
</dbReference>
<reference evidence="4" key="2">
    <citation type="journal article" date="2018" name="Plant J.">
        <title>The Sorghum bicolor reference genome: improved assembly, gene annotations, a transcriptome atlas, and signatures of genome organization.</title>
        <authorList>
            <person name="McCormick R.F."/>
            <person name="Truong S.K."/>
            <person name="Sreedasyam A."/>
            <person name="Jenkins J."/>
            <person name="Shu S."/>
            <person name="Sims D."/>
            <person name="Kennedy M."/>
            <person name="Amirebrahimi M."/>
            <person name="Weers B.D."/>
            <person name="McKinley B."/>
            <person name="Mattison A."/>
            <person name="Morishige D.T."/>
            <person name="Grimwood J."/>
            <person name="Schmutz J."/>
            <person name="Mullet J.E."/>
        </authorList>
    </citation>
    <scope>NUCLEOTIDE SEQUENCE [LARGE SCALE GENOMIC DNA]</scope>
    <source>
        <strain evidence="4">cv. BTx623</strain>
    </source>
</reference>
<name>A0A1B6PJ06_SORBI</name>
<keyword evidence="1" id="KW-0812">Transmembrane</keyword>
<evidence type="ECO:0000313" key="3">
    <source>
        <dbReference type="EMBL" id="KXG25666.1"/>
    </source>
</evidence>
<keyword evidence="1" id="KW-0472">Membrane</keyword>
<keyword evidence="2" id="KW-0732">Signal</keyword>
<proteinExistence type="predicted"/>
<feature type="chain" id="PRO_5008588991" evidence="2">
    <location>
        <begin position="17"/>
        <end position="101"/>
    </location>
</feature>
<evidence type="ECO:0000256" key="2">
    <source>
        <dbReference type="SAM" id="SignalP"/>
    </source>
</evidence>